<evidence type="ECO:0000313" key="1">
    <source>
        <dbReference type="EMBL" id="QBK88543.1"/>
    </source>
</evidence>
<gene>
    <name evidence="1" type="ORF">LCMiAC01_02200</name>
</gene>
<proteinExistence type="predicted"/>
<protein>
    <submittedName>
        <fullName evidence="1">Uncharacterized protein</fullName>
    </submittedName>
</protein>
<sequence length="328" mass="37955">MSRLSRYKKSLAKFIKDRSCISKEVPNANMYQIIYNYIKNSDLILSITLLTTMNNQNKKNNISCQGYYAAAGIELMLTLITIIEDKNNFTSKYGAEYYSTTINFITLCIYKTFCQNLESVKNGIKDDKLKCIMPNIYTNVMSVINNKLSYACLLSDHVFEFTNKKPKNDTLNWYLQENKLLVEEFNKLKQISKDSMDKFIKSRIGAICEVSICIGWYMGCGNERSIRKIRKLAHSLAMLYKISNDFETIEQDIMNHNNGVSTNYVVNYGLQKAYEDYLDNKQKFIEGVMVLDMYTNTVKEIINYIDQKVDNIIDQTSPDLKSSYSAIQ</sequence>
<reference evidence="1" key="1">
    <citation type="journal article" date="2019" name="MBio">
        <title>Virus Genomes from Deep Sea Sediments Expand the Ocean Megavirome and Support Independent Origins of Viral Gigantism.</title>
        <authorList>
            <person name="Backstrom D."/>
            <person name="Yutin N."/>
            <person name="Jorgensen S.L."/>
            <person name="Dharamshi J."/>
            <person name="Homa F."/>
            <person name="Zaremba-Niedwiedzka K."/>
            <person name="Spang A."/>
            <person name="Wolf Y.I."/>
            <person name="Koonin E.V."/>
            <person name="Ettema T.J."/>
        </authorList>
    </citation>
    <scope>NUCLEOTIDE SEQUENCE</scope>
</reference>
<name>A0A481YZ67_9VIRU</name>
<accession>A0A481YZ67</accession>
<dbReference type="EMBL" id="MK500391">
    <property type="protein sequence ID" value="QBK88543.1"/>
    <property type="molecule type" value="Genomic_DNA"/>
</dbReference>
<organism evidence="1">
    <name type="scientific">Mimivirus LCMiAC01</name>
    <dbReference type="NCBI Taxonomy" id="2506608"/>
    <lineage>
        <taxon>Viruses</taxon>
        <taxon>Varidnaviria</taxon>
        <taxon>Bamfordvirae</taxon>
        <taxon>Nucleocytoviricota</taxon>
        <taxon>Megaviricetes</taxon>
        <taxon>Imitervirales</taxon>
        <taxon>Mimiviridae</taxon>
        <taxon>Klosneuvirinae</taxon>
    </lineage>
</organism>